<evidence type="ECO:0000313" key="3">
    <source>
        <dbReference type="Proteomes" id="UP000610760"/>
    </source>
</evidence>
<dbReference type="PANTHER" id="PTHR36434:SF1">
    <property type="entry name" value="MEMBRANE PROTEASE YUGP-RELATED"/>
    <property type="match status" value="1"/>
</dbReference>
<evidence type="ECO:0000313" key="2">
    <source>
        <dbReference type="EMBL" id="MBC8558938.1"/>
    </source>
</evidence>
<dbReference type="EMBL" id="JACRSV010000001">
    <property type="protein sequence ID" value="MBC8558938.1"/>
    <property type="molecule type" value="Genomic_DNA"/>
</dbReference>
<feature type="transmembrane region" description="Helical" evidence="1">
    <location>
        <begin position="130"/>
        <end position="163"/>
    </location>
</feature>
<accession>A0A926E396</accession>
<protein>
    <submittedName>
        <fullName evidence="2">Zinc metallopeptidase</fullName>
    </submittedName>
</protein>
<dbReference type="RefSeq" id="WP_249293834.1">
    <property type="nucleotide sequence ID" value="NZ_JACRSV010000001.1"/>
</dbReference>
<reference evidence="2" key="1">
    <citation type="submission" date="2020-08" db="EMBL/GenBank/DDBJ databases">
        <title>Genome public.</title>
        <authorList>
            <person name="Liu C."/>
            <person name="Sun Q."/>
        </authorList>
    </citation>
    <scope>NUCLEOTIDE SEQUENCE</scope>
    <source>
        <strain evidence="2">NSJ-33</strain>
    </source>
</reference>
<keyword evidence="1" id="KW-0812">Transmembrane</keyword>
<gene>
    <name evidence="2" type="ORF">H8710_02525</name>
</gene>
<sequence length="227" mass="25043">MYLDYYYFVLVVPALMIALIAQIRVKSTFHKYSQVTNRRQYTGAMVARQILDSNGLQNIRLERVAGELSDHYDPRAGVIRLSDSTYNSTSVGAIGVAAHEVGHAIQHQVGYLPIKIRNAIIPVTQLGSSLAFPLAIIGLIMGMDLLVQIGIILFCAVVVFQLVTLPVEFNASRRALVTLESDHILEDDELRGARKVLSAAAMTYVASLIVAVANLLRLLALRNRNNR</sequence>
<dbReference type="AlphaFoldDB" id="A0A926E396"/>
<feature type="transmembrane region" description="Helical" evidence="1">
    <location>
        <begin position="6"/>
        <end position="25"/>
    </location>
</feature>
<organism evidence="2 3">
    <name type="scientific">Fumia xinanensis</name>
    <dbReference type="NCBI Taxonomy" id="2763659"/>
    <lineage>
        <taxon>Bacteria</taxon>
        <taxon>Bacillati</taxon>
        <taxon>Bacillota</taxon>
        <taxon>Clostridia</taxon>
        <taxon>Eubacteriales</taxon>
        <taxon>Oscillospiraceae</taxon>
        <taxon>Fumia</taxon>
    </lineage>
</organism>
<comment type="caution">
    <text evidence="2">The sequence shown here is derived from an EMBL/GenBank/DDBJ whole genome shotgun (WGS) entry which is preliminary data.</text>
</comment>
<feature type="transmembrane region" description="Helical" evidence="1">
    <location>
        <begin position="196"/>
        <end position="220"/>
    </location>
</feature>
<dbReference type="Pfam" id="PF04298">
    <property type="entry name" value="Zn_peptidase_2"/>
    <property type="match status" value="1"/>
</dbReference>
<evidence type="ECO:0000256" key="1">
    <source>
        <dbReference type="SAM" id="Phobius"/>
    </source>
</evidence>
<dbReference type="InterPro" id="IPR007395">
    <property type="entry name" value="Zn_peptidase_2"/>
</dbReference>
<keyword evidence="1" id="KW-0472">Membrane</keyword>
<keyword evidence="1" id="KW-1133">Transmembrane helix</keyword>
<keyword evidence="3" id="KW-1185">Reference proteome</keyword>
<name>A0A926E396_9FIRM</name>
<proteinExistence type="predicted"/>
<dbReference type="Proteomes" id="UP000610760">
    <property type="component" value="Unassembled WGS sequence"/>
</dbReference>
<dbReference type="PANTHER" id="PTHR36434">
    <property type="entry name" value="MEMBRANE PROTEASE YUGP-RELATED"/>
    <property type="match status" value="1"/>
</dbReference>